<dbReference type="RefSeq" id="WP_138985863.1">
    <property type="nucleotide sequence ID" value="NZ_CP043869.1"/>
</dbReference>
<dbReference type="AlphaFoldDB" id="A0A5P1RGA8"/>
<name>A0A5P1RGA8_9GAMM</name>
<evidence type="ECO:0000313" key="2">
    <source>
        <dbReference type="Proteomes" id="UP000324760"/>
    </source>
</evidence>
<dbReference type="KEGG" id="ncu:F0U83_16630"/>
<gene>
    <name evidence="1" type="ORF">F0U83_16630</name>
</gene>
<accession>A0A5P1RGA8</accession>
<reference evidence="1 2" key="1">
    <citation type="journal article" date="2019" name="Biochem. Eng. J.">
        <title>Metabolic engineering of the marine bacteria Neptunomonas concharum for the production of acetoin and meso-2,3-butanediol from acetate.</title>
        <authorList>
            <person name="Li W."/>
            <person name="Pu N."/>
            <person name="Liu C.-X."/>
            <person name="Yuan Q.-P."/>
            <person name="Li Z.-J."/>
        </authorList>
    </citation>
    <scope>NUCLEOTIDE SEQUENCE [LARGE SCALE GENOMIC DNA]</scope>
    <source>
        <strain evidence="1 2">JCM17730</strain>
    </source>
</reference>
<organism evidence="1 2">
    <name type="scientific">Neptunomonas concharum</name>
    <dbReference type="NCBI Taxonomy" id="1031538"/>
    <lineage>
        <taxon>Bacteria</taxon>
        <taxon>Pseudomonadati</taxon>
        <taxon>Pseudomonadota</taxon>
        <taxon>Gammaproteobacteria</taxon>
        <taxon>Oceanospirillales</taxon>
        <taxon>Oceanospirillaceae</taxon>
        <taxon>Neptunomonas</taxon>
    </lineage>
</organism>
<dbReference type="InterPro" id="IPR009858">
    <property type="entry name" value="DUF1415"/>
</dbReference>
<proteinExistence type="predicted"/>
<dbReference type="OrthoDB" id="277390at2"/>
<dbReference type="EMBL" id="CP043869">
    <property type="protein sequence ID" value="QEQ98206.1"/>
    <property type="molecule type" value="Genomic_DNA"/>
</dbReference>
<dbReference type="Pfam" id="PF07209">
    <property type="entry name" value="DUF1415"/>
    <property type="match status" value="1"/>
</dbReference>
<evidence type="ECO:0000313" key="1">
    <source>
        <dbReference type="EMBL" id="QEQ98206.1"/>
    </source>
</evidence>
<protein>
    <submittedName>
        <fullName evidence="1">DUF1415 family protein</fullName>
    </submittedName>
</protein>
<keyword evidence="2" id="KW-1185">Reference proteome</keyword>
<sequence>MQNQSSLYTVEEVEALTRQWVETMVVGLNLCPFAAPVVKKDTLRYAVTEGQSEEDLAHAFLSELEKIQKANEVDIATSLVIMPKALTDFYDYLDMLAVFENLLKVSGLEGTFQLASFHPNYQFAGVAAEDLSHWTNRSPFPMVHIIREGQMERVLAHYPDPDAIPERNINLLRELGREELIKRFPPFAEYT</sequence>
<dbReference type="Proteomes" id="UP000324760">
    <property type="component" value="Chromosome"/>
</dbReference>